<feature type="compositionally biased region" description="Low complexity" evidence="1">
    <location>
        <begin position="109"/>
        <end position="127"/>
    </location>
</feature>
<name>A0ABQ9P5W9_9PEZI</name>
<feature type="region of interest" description="Disordered" evidence="1">
    <location>
        <begin position="95"/>
        <end position="178"/>
    </location>
</feature>
<evidence type="ECO:0008006" key="4">
    <source>
        <dbReference type="Google" id="ProtNLM"/>
    </source>
</evidence>
<accession>A0ABQ9P5W9</accession>
<evidence type="ECO:0000256" key="1">
    <source>
        <dbReference type="SAM" id="MobiDB-lite"/>
    </source>
</evidence>
<proteinExistence type="predicted"/>
<comment type="caution">
    <text evidence="2">The sequence shown here is derived from an EMBL/GenBank/DDBJ whole genome shotgun (WGS) entry which is preliminary data.</text>
</comment>
<protein>
    <recommendedName>
        <fullName evidence="4">Clr5 domain-containing protein</fullName>
    </recommendedName>
</protein>
<feature type="compositionally biased region" description="Basic and acidic residues" evidence="1">
    <location>
        <begin position="139"/>
        <end position="163"/>
    </location>
</feature>
<evidence type="ECO:0000313" key="3">
    <source>
        <dbReference type="Proteomes" id="UP001169217"/>
    </source>
</evidence>
<gene>
    <name evidence="2" type="ORF">CLIM01_15133</name>
</gene>
<dbReference type="Proteomes" id="UP001169217">
    <property type="component" value="Unassembled WGS sequence"/>
</dbReference>
<sequence>CKIPPDFSKRALEVIESYHKKRNGQNHGATFQRKRRWSSPDTIEQLRLTNASKRLRVGQPDSVESAGSDVVNHNQRLSVSYDSLLVTRKENRRFQRSGVRGNSRRDTLSPISSRRSSVSPSLGNNSNNDDDDDNDDNDDNGHNHDQENHDDSNHEVNEVHQNDDCSDSQGDGAMKDPSLLTSDTLLQDAGQLQMPHLHESQLDASQGSLRVPLQLQSQAQLAVSQDQFQMSQDQLRLSHENHFILSPATTRYTYPQADTLYLPNFRGYVVPKAYLYEELAHYPEMVKLLFPLTPGSSPFFTVDTSETQAKKYLAGGKRFM</sequence>
<dbReference type="EMBL" id="JARUPT010001370">
    <property type="protein sequence ID" value="KAK0367509.1"/>
    <property type="molecule type" value="Genomic_DNA"/>
</dbReference>
<organism evidence="2 3">
    <name type="scientific">Colletotrichum limetticola</name>
    <dbReference type="NCBI Taxonomy" id="1209924"/>
    <lineage>
        <taxon>Eukaryota</taxon>
        <taxon>Fungi</taxon>
        <taxon>Dikarya</taxon>
        <taxon>Ascomycota</taxon>
        <taxon>Pezizomycotina</taxon>
        <taxon>Sordariomycetes</taxon>
        <taxon>Hypocreomycetidae</taxon>
        <taxon>Glomerellales</taxon>
        <taxon>Glomerellaceae</taxon>
        <taxon>Colletotrichum</taxon>
        <taxon>Colletotrichum acutatum species complex</taxon>
    </lineage>
</organism>
<feature type="non-terminal residue" evidence="2">
    <location>
        <position position="1"/>
    </location>
</feature>
<reference evidence="2" key="1">
    <citation type="submission" date="2023-04" db="EMBL/GenBank/DDBJ databases">
        <title>Colletotrichum limetticola genome sequence.</title>
        <authorList>
            <person name="Baroncelli R."/>
        </authorList>
    </citation>
    <scope>NUCLEOTIDE SEQUENCE</scope>
    <source>
        <strain evidence="2">KLA-Anderson</strain>
    </source>
</reference>
<feature type="compositionally biased region" description="Acidic residues" evidence="1">
    <location>
        <begin position="128"/>
        <end position="138"/>
    </location>
</feature>
<keyword evidence="3" id="KW-1185">Reference proteome</keyword>
<evidence type="ECO:0000313" key="2">
    <source>
        <dbReference type="EMBL" id="KAK0367509.1"/>
    </source>
</evidence>